<evidence type="ECO:0000313" key="3">
    <source>
        <dbReference type="EMBL" id="NPT46509.1"/>
    </source>
</evidence>
<dbReference type="RefSeq" id="WP_172316605.1">
    <property type="nucleotide sequence ID" value="NZ_WOEY01000134.1"/>
</dbReference>
<evidence type="ECO:0000259" key="1">
    <source>
        <dbReference type="PROSITE" id="PS50112"/>
    </source>
</evidence>
<dbReference type="PROSITE" id="PS50113">
    <property type="entry name" value="PAC"/>
    <property type="match status" value="1"/>
</dbReference>
<dbReference type="Proteomes" id="UP000652198">
    <property type="component" value="Unassembled WGS sequence"/>
</dbReference>
<dbReference type="InterPro" id="IPR052155">
    <property type="entry name" value="Biofilm_reg_signaling"/>
</dbReference>
<evidence type="ECO:0000313" key="4">
    <source>
        <dbReference type="Proteomes" id="UP000652198"/>
    </source>
</evidence>
<gene>
    <name evidence="3" type="ORF">GNZ12_35385</name>
</gene>
<feature type="domain" description="PAS" evidence="1">
    <location>
        <begin position="4"/>
        <end position="74"/>
    </location>
</feature>
<dbReference type="Pfam" id="PF13426">
    <property type="entry name" value="PAS_9"/>
    <property type="match status" value="1"/>
</dbReference>
<dbReference type="SMART" id="SM00091">
    <property type="entry name" value="PAS"/>
    <property type="match status" value="1"/>
</dbReference>
<dbReference type="PANTHER" id="PTHR44757">
    <property type="entry name" value="DIGUANYLATE CYCLASE DGCP"/>
    <property type="match status" value="1"/>
</dbReference>
<comment type="caution">
    <text evidence="3">The sequence shown here is derived from an EMBL/GenBank/DDBJ whole genome shotgun (WGS) entry which is preliminary data.</text>
</comment>
<dbReference type="CDD" id="cd00130">
    <property type="entry name" value="PAS"/>
    <property type="match status" value="1"/>
</dbReference>
<accession>A0ABX2C095</accession>
<organism evidence="3 4">
    <name type="scientific">Paraburkholderia solitsugae</name>
    <dbReference type="NCBI Taxonomy" id="2675748"/>
    <lineage>
        <taxon>Bacteria</taxon>
        <taxon>Pseudomonadati</taxon>
        <taxon>Pseudomonadota</taxon>
        <taxon>Betaproteobacteria</taxon>
        <taxon>Burkholderiales</taxon>
        <taxon>Burkholderiaceae</taxon>
        <taxon>Paraburkholderia</taxon>
    </lineage>
</organism>
<dbReference type="PROSITE" id="PS50112">
    <property type="entry name" value="PAS"/>
    <property type="match status" value="1"/>
</dbReference>
<dbReference type="InterPro" id="IPR000014">
    <property type="entry name" value="PAS"/>
</dbReference>
<dbReference type="InterPro" id="IPR035965">
    <property type="entry name" value="PAS-like_dom_sf"/>
</dbReference>
<dbReference type="EMBL" id="WOEY01000134">
    <property type="protein sequence ID" value="NPT46509.1"/>
    <property type="molecule type" value="Genomic_DNA"/>
</dbReference>
<dbReference type="InterPro" id="IPR001610">
    <property type="entry name" value="PAC"/>
</dbReference>
<reference evidence="3 4" key="1">
    <citation type="submission" date="2019-11" db="EMBL/GenBank/DDBJ databases">
        <title>Metabolism of dissolved organic matter in forest soils.</title>
        <authorList>
            <person name="Cyle K.T."/>
            <person name="Wilhelm R.C."/>
            <person name="Martinez C.E."/>
        </authorList>
    </citation>
    <scope>NUCLEOTIDE SEQUENCE [LARGE SCALE GENOMIC DNA]</scope>
    <source>
        <strain evidence="3 4">1N</strain>
    </source>
</reference>
<dbReference type="SMART" id="SM00086">
    <property type="entry name" value="PAC"/>
    <property type="match status" value="1"/>
</dbReference>
<dbReference type="InterPro" id="IPR000700">
    <property type="entry name" value="PAS-assoc_C"/>
</dbReference>
<sequence length="141" mass="15221">MNDTPALAELVIEQISDAVIFADCSETIARWNRAAETLFGYSANEAAGRKLDLIIPEHLRAAHSTGFGMAIANGATRLHGRPTLTRATHKSGRKLYVEMTFALVKAADGTVLGSAAVVRDVTERIEKERATRPVSTGSERN</sequence>
<protein>
    <submittedName>
        <fullName evidence="3">PAS domain S-box protein</fullName>
    </submittedName>
</protein>
<dbReference type="SUPFAM" id="SSF55785">
    <property type="entry name" value="PYP-like sensor domain (PAS domain)"/>
    <property type="match status" value="1"/>
</dbReference>
<name>A0ABX2C095_9BURK</name>
<keyword evidence="4" id="KW-1185">Reference proteome</keyword>
<dbReference type="NCBIfam" id="TIGR00229">
    <property type="entry name" value="sensory_box"/>
    <property type="match status" value="1"/>
</dbReference>
<feature type="domain" description="PAC" evidence="2">
    <location>
        <begin position="81"/>
        <end position="133"/>
    </location>
</feature>
<dbReference type="PANTHER" id="PTHR44757:SF2">
    <property type="entry name" value="BIOFILM ARCHITECTURE MAINTENANCE PROTEIN MBAA"/>
    <property type="match status" value="1"/>
</dbReference>
<dbReference type="Gene3D" id="3.30.450.20">
    <property type="entry name" value="PAS domain"/>
    <property type="match status" value="1"/>
</dbReference>
<proteinExistence type="predicted"/>
<evidence type="ECO:0000259" key="2">
    <source>
        <dbReference type="PROSITE" id="PS50113"/>
    </source>
</evidence>